<feature type="compositionally biased region" description="Basic and acidic residues" evidence="3">
    <location>
        <begin position="271"/>
        <end position="288"/>
    </location>
</feature>
<dbReference type="Gene3D" id="2.30.30.40">
    <property type="entry name" value="SH3 Domains"/>
    <property type="match status" value="1"/>
</dbReference>
<dbReference type="InParanoid" id="A0A0G4EXU9"/>
<evidence type="ECO:0000256" key="3">
    <source>
        <dbReference type="SAM" id="MobiDB-lite"/>
    </source>
</evidence>
<feature type="compositionally biased region" description="Low complexity" evidence="3">
    <location>
        <begin position="460"/>
        <end position="488"/>
    </location>
</feature>
<accession>A0A0G4EXU9</accession>
<feature type="compositionally biased region" description="Polar residues" evidence="3">
    <location>
        <begin position="493"/>
        <end position="513"/>
    </location>
</feature>
<evidence type="ECO:0000259" key="4">
    <source>
        <dbReference type="PROSITE" id="PS50002"/>
    </source>
</evidence>
<feature type="region of interest" description="Disordered" evidence="3">
    <location>
        <begin position="460"/>
        <end position="525"/>
    </location>
</feature>
<keyword evidence="1 2" id="KW-0728">SH3 domain</keyword>
<feature type="compositionally biased region" description="Polar residues" evidence="3">
    <location>
        <begin position="189"/>
        <end position="202"/>
    </location>
</feature>
<protein>
    <recommendedName>
        <fullName evidence="4">SH3 domain-containing protein</fullName>
    </recommendedName>
</protein>
<dbReference type="OMA" id="YHETHEP"/>
<name>A0A0G4EXU9_VITBC</name>
<feature type="compositionally biased region" description="Low complexity" evidence="3">
    <location>
        <begin position="102"/>
        <end position="116"/>
    </location>
</feature>
<dbReference type="EMBL" id="CDMY01000346">
    <property type="protein sequence ID" value="CEM03643.1"/>
    <property type="molecule type" value="Genomic_DNA"/>
</dbReference>
<dbReference type="CDD" id="cd00174">
    <property type="entry name" value="SH3"/>
    <property type="match status" value="1"/>
</dbReference>
<dbReference type="AlphaFoldDB" id="A0A0G4EXU9"/>
<dbReference type="SUPFAM" id="SSF50044">
    <property type="entry name" value="SH3-domain"/>
    <property type="match status" value="1"/>
</dbReference>
<dbReference type="OrthoDB" id="419906at2759"/>
<feature type="compositionally biased region" description="Pro residues" evidence="3">
    <location>
        <begin position="773"/>
        <end position="785"/>
    </location>
</feature>
<dbReference type="VEuPathDB" id="CryptoDB:Vbra_13995"/>
<dbReference type="InterPro" id="IPR001452">
    <property type="entry name" value="SH3_domain"/>
</dbReference>
<feature type="compositionally biased region" description="Polar residues" evidence="3">
    <location>
        <begin position="234"/>
        <end position="246"/>
    </location>
</feature>
<feature type="compositionally biased region" description="Polar residues" evidence="3">
    <location>
        <begin position="788"/>
        <end position="797"/>
    </location>
</feature>
<evidence type="ECO:0000256" key="2">
    <source>
        <dbReference type="PROSITE-ProRule" id="PRU00192"/>
    </source>
</evidence>
<sequence length="920" mass="97947">MSDTEAHHTPPSMTHMDFDSSGGGIHPLRDDAVASEPGSGFGPIAPPQSAVPPLSQHTLTRAESAHTGRPLSGRSTSGGRPKGGQYKVWEAARDMEGGGGSMTFRGSGSDVVSGSGADEQSHGSPPLTASAAHFTSDPAIAPFRPRDASSPTYDDFMMQQSATSAAPYPHPPVPPPVGDVLQREESRSTEAPISSASFSSQPLPGGAGGPMPYRYWGSSQLGLSGSSEPAAMPPSQTATAADSSVPPSFDDFELALREDDSPFMWKHRPPHEREMRSPPPYHETHEPIGDSLVDEPMSTGSQSFHPSSSPHEQLFQSPFLPGPVRASSSPHSPNLPPTPSASGGPASSPFEADDWRGPGRLPEHLFPATLSDVGGSRGGWRGGRRGGRGQRQMRGMKGLSRVVWTDPEGERHLEGDPLSAIDTFVMVPAATAGAGAGAGGGEPGGGEEAGRMWRAVQLPPSFSSSLSRPAPAGPSSSRALGGLPSRGSDLSREPSQGSHEPAATTPQGSSPMSSPGAAEGPGFAFVPRGDVQRVISELQTCGKTYKDRVRVLQDEADVLLSALSRMHRLHVQKEKNVKQLTRDADYWRTRCATLITHGAIPPPPTRPRPMPRGGGAPTTDHPPPDEVPQQQRYPGGPQRPGRPPYHSPQGRGGSFPLPFEGRGRGRGPFGVARGDRPFSHLRPPRGTRGVSTPTSRPPPPMHAPQHPQPQPYGPQGFGGSQPEDLQSLLSEPLQTSVHPAMGTAQAQGQRSQRPPPEWRGSSHVTYADYPSQPSQPSPTPSPHMQPPTKSSQASVSSAHDAMTRSGALHAAASAPPPSGAQHQQQQRHQHHNQHQQQHEPPGATTMRQEGVPDVRLVTMEFEAGTEVELSVQRGDWVEVRDRHPTGWTWGRKVWPESGLWGWFPEEVTGNQQHHQQQGQH</sequence>
<dbReference type="InterPro" id="IPR036028">
    <property type="entry name" value="SH3-like_dom_sf"/>
</dbReference>
<feature type="region of interest" description="Disordered" evidence="3">
    <location>
        <begin position="1"/>
        <end position="397"/>
    </location>
</feature>
<dbReference type="Proteomes" id="UP000041254">
    <property type="component" value="Unassembled WGS sequence"/>
</dbReference>
<feature type="compositionally biased region" description="Pro residues" evidence="3">
    <location>
        <begin position="600"/>
        <end position="610"/>
    </location>
</feature>
<feature type="compositionally biased region" description="Pro residues" evidence="3">
    <location>
        <begin position="695"/>
        <end position="712"/>
    </location>
</feature>
<organism evidence="5 6">
    <name type="scientific">Vitrella brassicaformis (strain CCMP3155)</name>
    <dbReference type="NCBI Taxonomy" id="1169540"/>
    <lineage>
        <taxon>Eukaryota</taxon>
        <taxon>Sar</taxon>
        <taxon>Alveolata</taxon>
        <taxon>Colpodellida</taxon>
        <taxon>Vitrellaceae</taxon>
        <taxon>Vitrella</taxon>
    </lineage>
</organism>
<feature type="compositionally biased region" description="Basic and acidic residues" evidence="3">
    <location>
        <begin position="353"/>
        <end position="363"/>
    </location>
</feature>
<dbReference type="PROSITE" id="PS50002">
    <property type="entry name" value="SH3"/>
    <property type="match status" value="1"/>
</dbReference>
<evidence type="ECO:0000313" key="5">
    <source>
        <dbReference type="EMBL" id="CEM03643.1"/>
    </source>
</evidence>
<gene>
    <name evidence="5" type="ORF">Vbra_13995</name>
</gene>
<feature type="region of interest" description="Disordered" evidence="3">
    <location>
        <begin position="596"/>
        <end position="853"/>
    </location>
</feature>
<feature type="compositionally biased region" description="Polar residues" evidence="3">
    <location>
        <begin position="298"/>
        <end position="316"/>
    </location>
</feature>
<evidence type="ECO:0000256" key="1">
    <source>
        <dbReference type="ARBA" id="ARBA00022443"/>
    </source>
</evidence>
<feature type="compositionally biased region" description="Polar residues" evidence="3">
    <location>
        <begin position="723"/>
        <end position="737"/>
    </location>
</feature>
<feature type="domain" description="SH3" evidence="4">
    <location>
        <begin position="850"/>
        <end position="913"/>
    </location>
</feature>
<keyword evidence="6" id="KW-1185">Reference proteome</keyword>
<feature type="compositionally biased region" description="Low complexity" evidence="3">
    <location>
        <begin position="217"/>
        <end position="227"/>
    </location>
</feature>
<proteinExistence type="predicted"/>
<evidence type="ECO:0000313" key="6">
    <source>
        <dbReference type="Proteomes" id="UP000041254"/>
    </source>
</evidence>
<feature type="compositionally biased region" description="Low complexity" evidence="3">
    <location>
        <begin position="340"/>
        <end position="349"/>
    </location>
</feature>
<reference evidence="5 6" key="1">
    <citation type="submission" date="2014-11" db="EMBL/GenBank/DDBJ databases">
        <authorList>
            <person name="Zhu J."/>
            <person name="Qi W."/>
            <person name="Song R."/>
        </authorList>
    </citation>
    <scope>NUCLEOTIDE SEQUENCE [LARGE SCALE GENOMIC DNA]</scope>
</reference>
<feature type="compositionally biased region" description="Low complexity" evidence="3">
    <location>
        <begin position="805"/>
        <end position="824"/>
    </location>
</feature>
<feature type="compositionally biased region" description="Pro residues" evidence="3">
    <location>
        <begin position="168"/>
        <end position="177"/>
    </location>
</feature>